<evidence type="ECO:0000256" key="5">
    <source>
        <dbReference type="RuleBase" id="RU003968"/>
    </source>
</evidence>
<evidence type="ECO:0000313" key="8">
    <source>
        <dbReference type="EMBL" id="MET4576899.1"/>
    </source>
</evidence>
<gene>
    <name evidence="8" type="ORF">ABIE13_002010</name>
</gene>
<evidence type="ECO:0000256" key="2">
    <source>
        <dbReference type="ARBA" id="ARBA00010790"/>
    </source>
</evidence>
<accession>A0ABV2Q7A4</accession>
<dbReference type="Gene3D" id="3.30.410.40">
    <property type="match status" value="1"/>
</dbReference>
<protein>
    <submittedName>
        <fullName evidence="8">Choline dehydrogenase</fullName>
        <ecNumber evidence="8">1.1.99.1</ecNumber>
    </submittedName>
</protein>
<dbReference type="PROSITE" id="PS00623">
    <property type="entry name" value="GMC_OXRED_1"/>
    <property type="match status" value="1"/>
</dbReference>
<dbReference type="SUPFAM" id="SSF51905">
    <property type="entry name" value="FAD/NAD(P)-binding domain"/>
    <property type="match status" value="1"/>
</dbReference>
<comment type="caution">
    <text evidence="8">The sequence shown here is derived from an EMBL/GenBank/DDBJ whole genome shotgun (WGS) entry which is preliminary data.</text>
</comment>
<evidence type="ECO:0000256" key="4">
    <source>
        <dbReference type="ARBA" id="ARBA00022827"/>
    </source>
</evidence>
<dbReference type="InterPro" id="IPR036188">
    <property type="entry name" value="FAD/NAD-bd_sf"/>
</dbReference>
<dbReference type="GO" id="GO:0008812">
    <property type="term" value="F:choline dehydrogenase activity"/>
    <property type="evidence" value="ECO:0007669"/>
    <property type="project" value="UniProtKB-EC"/>
</dbReference>
<dbReference type="Pfam" id="PF00732">
    <property type="entry name" value="GMC_oxred_N"/>
    <property type="match status" value="1"/>
</dbReference>
<dbReference type="Proteomes" id="UP001549320">
    <property type="component" value="Unassembled WGS sequence"/>
</dbReference>
<dbReference type="InterPro" id="IPR012132">
    <property type="entry name" value="GMC_OxRdtase"/>
</dbReference>
<dbReference type="PANTHER" id="PTHR11552">
    <property type="entry name" value="GLUCOSE-METHANOL-CHOLINE GMC OXIDOREDUCTASE"/>
    <property type="match status" value="1"/>
</dbReference>
<keyword evidence="9" id="KW-1185">Reference proteome</keyword>
<evidence type="ECO:0000256" key="1">
    <source>
        <dbReference type="ARBA" id="ARBA00001974"/>
    </source>
</evidence>
<evidence type="ECO:0000259" key="7">
    <source>
        <dbReference type="PROSITE" id="PS00624"/>
    </source>
</evidence>
<dbReference type="PANTHER" id="PTHR11552:SF147">
    <property type="entry name" value="CHOLINE DEHYDROGENASE, MITOCHONDRIAL"/>
    <property type="match status" value="1"/>
</dbReference>
<evidence type="ECO:0000256" key="3">
    <source>
        <dbReference type="ARBA" id="ARBA00022630"/>
    </source>
</evidence>
<dbReference type="InterPro" id="IPR007867">
    <property type="entry name" value="GMC_OxRtase_C"/>
</dbReference>
<feature type="domain" description="Glucose-methanol-choline oxidoreductase N-terminal" evidence="6">
    <location>
        <begin position="81"/>
        <end position="104"/>
    </location>
</feature>
<evidence type="ECO:0000259" key="6">
    <source>
        <dbReference type="PROSITE" id="PS00623"/>
    </source>
</evidence>
<comment type="cofactor">
    <cofactor evidence="1">
        <name>FAD</name>
        <dbReference type="ChEBI" id="CHEBI:57692"/>
    </cofactor>
</comment>
<reference evidence="8 9" key="1">
    <citation type="submission" date="2024-06" db="EMBL/GenBank/DDBJ databases">
        <title>Sorghum-associated microbial communities from plants grown in Nebraska, USA.</title>
        <authorList>
            <person name="Schachtman D."/>
        </authorList>
    </citation>
    <scope>NUCLEOTIDE SEQUENCE [LARGE SCALE GENOMIC DNA]</scope>
    <source>
        <strain evidence="8 9">2709</strain>
    </source>
</reference>
<evidence type="ECO:0000313" key="9">
    <source>
        <dbReference type="Proteomes" id="UP001549320"/>
    </source>
</evidence>
<keyword evidence="3 5" id="KW-0285">Flavoprotein</keyword>
<dbReference type="Gene3D" id="3.50.50.60">
    <property type="entry name" value="FAD/NAD(P)-binding domain"/>
    <property type="match status" value="1"/>
</dbReference>
<name>A0ABV2Q7A4_9BURK</name>
<dbReference type="InterPro" id="IPR000172">
    <property type="entry name" value="GMC_OxRdtase_N"/>
</dbReference>
<dbReference type="EMBL" id="JBEPSH010000004">
    <property type="protein sequence ID" value="MET4576899.1"/>
    <property type="molecule type" value="Genomic_DNA"/>
</dbReference>
<dbReference type="PROSITE" id="PS00624">
    <property type="entry name" value="GMC_OXRED_2"/>
    <property type="match status" value="1"/>
</dbReference>
<dbReference type="EC" id="1.1.99.1" evidence="8"/>
<keyword evidence="8" id="KW-0560">Oxidoreductase</keyword>
<dbReference type="SUPFAM" id="SSF54373">
    <property type="entry name" value="FAD-linked reductases, C-terminal domain"/>
    <property type="match status" value="1"/>
</dbReference>
<proteinExistence type="inferred from homology"/>
<dbReference type="Pfam" id="PF05199">
    <property type="entry name" value="GMC_oxred_C"/>
    <property type="match status" value="1"/>
</dbReference>
<comment type="similarity">
    <text evidence="2 5">Belongs to the GMC oxidoreductase family.</text>
</comment>
<sequence>MEQFDYIVVGAGSAGCALANRLTACGRHRVLLIEGGGPDRNIWIHMPLGVGKLLTNEKYAWRFETEPQETMKGQRIYWPRGKVLGGSSALNGMAYVWGDPDEYDSWQDQGIAGWNFKDIQPYFRRMESNLFSENPLRGRDGPVRITDRGTYDTDKISDAYVSACREAGIPDTPDYNAVRYEGVRYLEQTAWRGRRWSAAVAYLHPARNRPNLIVRTDALVHKVLVDGNRCTGVEYEWQGQRHIASSRLEVAISAGTIQSPQLLELSGIGGLARLREAGIKPVHELPSVGENVSDHLQVRCAYRSNLPGTINDLMRSPLYKIKAGLQYLFTRRGLLASTSSTAHAITRTHSGLPRPDVMIRIYHISGKDRYSRSPGAGIDPWSGFSIGGFMLYPKSRGSIHAISSDPRTPPKIQPNYLAEEEDRDTTVNMLRLIRHVASQPALSSVIHSEHRPSPAVTDHDALLEYVRETGQTAWHTVGSCRMGTSAADSVVDSNLRVHGIHGLRVADASVMPTIASSNTNAPAMMIGERVADWMLADAKAN</sequence>
<dbReference type="PIRSF" id="PIRSF000137">
    <property type="entry name" value="Alcohol_oxidase"/>
    <property type="match status" value="1"/>
</dbReference>
<keyword evidence="4 5" id="KW-0274">FAD</keyword>
<organism evidence="8 9">
    <name type="scientific">Ottowia thiooxydans</name>
    <dbReference type="NCBI Taxonomy" id="219182"/>
    <lineage>
        <taxon>Bacteria</taxon>
        <taxon>Pseudomonadati</taxon>
        <taxon>Pseudomonadota</taxon>
        <taxon>Betaproteobacteria</taxon>
        <taxon>Burkholderiales</taxon>
        <taxon>Comamonadaceae</taxon>
        <taxon>Ottowia</taxon>
    </lineage>
</organism>
<dbReference type="RefSeq" id="WP_354442967.1">
    <property type="nucleotide sequence ID" value="NZ_JBEPSH010000004.1"/>
</dbReference>
<feature type="domain" description="Glucose-methanol-choline oxidoreductase N-terminal" evidence="7">
    <location>
        <begin position="255"/>
        <end position="269"/>
    </location>
</feature>